<proteinExistence type="predicted"/>
<organism evidence="1">
    <name type="scientific">viral metagenome</name>
    <dbReference type="NCBI Taxonomy" id="1070528"/>
    <lineage>
        <taxon>unclassified sequences</taxon>
        <taxon>metagenomes</taxon>
        <taxon>organismal metagenomes</taxon>
    </lineage>
</organism>
<reference evidence="1" key="1">
    <citation type="journal article" date="2020" name="Nature">
        <title>Giant virus diversity and host interactions through global metagenomics.</title>
        <authorList>
            <person name="Schulz F."/>
            <person name="Roux S."/>
            <person name="Paez-Espino D."/>
            <person name="Jungbluth S."/>
            <person name="Walsh D.A."/>
            <person name="Denef V.J."/>
            <person name="McMahon K.D."/>
            <person name="Konstantinidis K.T."/>
            <person name="Eloe-Fadrosh E.A."/>
            <person name="Kyrpides N.C."/>
            <person name="Woyke T."/>
        </authorList>
    </citation>
    <scope>NUCLEOTIDE SEQUENCE</scope>
    <source>
        <strain evidence="1">GVMAG-M-3300018868-6</strain>
    </source>
</reference>
<dbReference type="EMBL" id="MN739253">
    <property type="protein sequence ID" value="QHS95515.1"/>
    <property type="molecule type" value="Genomic_DNA"/>
</dbReference>
<evidence type="ECO:0000313" key="1">
    <source>
        <dbReference type="EMBL" id="QHS95515.1"/>
    </source>
</evidence>
<protein>
    <submittedName>
        <fullName evidence="1">Uncharacterized protein</fullName>
    </submittedName>
</protein>
<accession>A0A6C0BSV2</accession>
<sequence length="72" mass="8089">MCNTCSLGQVKFVTPVISREVIRMCDPCPSCGSLVIRLDKFPSLISSWKIVSPTFQPWERIGNTVYDVLIIV</sequence>
<dbReference type="AlphaFoldDB" id="A0A6C0BSV2"/>
<name>A0A6C0BSV2_9ZZZZ</name>